<dbReference type="GO" id="GO:0003700">
    <property type="term" value="F:DNA-binding transcription factor activity"/>
    <property type="evidence" value="ECO:0007669"/>
    <property type="project" value="InterPro"/>
</dbReference>
<evidence type="ECO:0000313" key="6">
    <source>
        <dbReference type="Proteomes" id="UP000306196"/>
    </source>
</evidence>
<evidence type="ECO:0000313" key="5">
    <source>
        <dbReference type="EMBL" id="TLD70089.1"/>
    </source>
</evidence>
<dbReference type="SMART" id="SM00342">
    <property type="entry name" value="HTH_ARAC"/>
    <property type="match status" value="1"/>
</dbReference>
<dbReference type="Pfam" id="PF12833">
    <property type="entry name" value="HTH_18"/>
    <property type="match status" value="1"/>
</dbReference>
<dbReference type="InterPro" id="IPR009057">
    <property type="entry name" value="Homeodomain-like_sf"/>
</dbReference>
<dbReference type="PANTHER" id="PTHR46796">
    <property type="entry name" value="HTH-TYPE TRANSCRIPTIONAL ACTIVATOR RHAS-RELATED"/>
    <property type="match status" value="1"/>
</dbReference>
<dbReference type="Proteomes" id="UP000306196">
    <property type="component" value="Unassembled WGS sequence"/>
</dbReference>
<dbReference type="InterPro" id="IPR018060">
    <property type="entry name" value="HTH_AraC"/>
</dbReference>
<name>A0A5R8KER7_9BACT</name>
<dbReference type="Gene3D" id="1.10.10.60">
    <property type="entry name" value="Homeodomain-like"/>
    <property type="match status" value="1"/>
</dbReference>
<dbReference type="PROSITE" id="PS00041">
    <property type="entry name" value="HTH_ARAC_FAMILY_1"/>
    <property type="match status" value="1"/>
</dbReference>
<dbReference type="AlphaFoldDB" id="A0A5R8KER7"/>
<protein>
    <submittedName>
        <fullName evidence="5">Helix-turn-helix transcriptional regulator</fullName>
    </submittedName>
</protein>
<feature type="domain" description="HTH araC/xylS-type" evidence="4">
    <location>
        <begin position="151"/>
        <end position="249"/>
    </location>
</feature>
<dbReference type="PANTHER" id="PTHR46796:SF6">
    <property type="entry name" value="ARAC SUBFAMILY"/>
    <property type="match status" value="1"/>
</dbReference>
<dbReference type="InterPro" id="IPR018062">
    <property type="entry name" value="HTH_AraC-typ_CS"/>
</dbReference>
<evidence type="ECO:0000259" key="4">
    <source>
        <dbReference type="PROSITE" id="PS01124"/>
    </source>
</evidence>
<accession>A0A5R8KER7</accession>
<keyword evidence="3" id="KW-0804">Transcription</keyword>
<evidence type="ECO:0000256" key="2">
    <source>
        <dbReference type="ARBA" id="ARBA00023125"/>
    </source>
</evidence>
<evidence type="ECO:0000256" key="1">
    <source>
        <dbReference type="ARBA" id="ARBA00023015"/>
    </source>
</evidence>
<gene>
    <name evidence="5" type="ORF">FEM03_14395</name>
</gene>
<organism evidence="5 6">
    <name type="scientific">Phragmitibacter flavus</name>
    <dbReference type="NCBI Taxonomy" id="2576071"/>
    <lineage>
        <taxon>Bacteria</taxon>
        <taxon>Pseudomonadati</taxon>
        <taxon>Verrucomicrobiota</taxon>
        <taxon>Verrucomicrobiia</taxon>
        <taxon>Verrucomicrobiales</taxon>
        <taxon>Verrucomicrobiaceae</taxon>
        <taxon>Phragmitibacter</taxon>
    </lineage>
</organism>
<dbReference type="SUPFAM" id="SSF46689">
    <property type="entry name" value="Homeodomain-like"/>
    <property type="match status" value="2"/>
</dbReference>
<dbReference type="GO" id="GO:0043565">
    <property type="term" value="F:sequence-specific DNA binding"/>
    <property type="evidence" value="ECO:0007669"/>
    <property type="project" value="InterPro"/>
</dbReference>
<comment type="caution">
    <text evidence="5">The sequence shown here is derived from an EMBL/GenBank/DDBJ whole genome shotgun (WGS) entry which is preliminary data.</text>
</comment>
<keyword evidence="6" id="KW-1185">Reference proteome</keyword>
<dbReference type="EMBL" id="VAUV01000010">
    <property type="protein sequence ID" value="TLD70089.1"/>
    <property type="molecule type" value="Genomic_DNA"/>
</dbReference>
<dbReference type="PRINTS" id="PR00032">
    <property type="entry name" value="HTHARAC"/>
</dbReference>
<proteinExistence type="predicted"/>
<evidence type="ECO:0000256" key="3">
    <source>
        <dbReference type="ARBA" id="ARBA00023163"/>
    </source>
</evidence>
<dbReference type="InterPro" id="IPR020449">
    <property type="entry name" value="Tscrpt_reg_AraC-type_HTH"/>
</dbReference>
<reference evidence="5 6" key="1">
    <citation type="submission" date="2019-05" db="EMBL/GenBank/DDBJ databases">
        <title>Verrucobacter flavum gen. nov., sp. nov. a new member of the family Verrucomicrobiaceae.</title>
        <authorList>
            <person name="Szuroczki S."/>
            <person name="Abbaszade G."/>
            <person name="Szabo A."/>
            <person name="Felfoldi T."/>
            <person name="Schumann P."/>
            <person name="Boka K."/>
            <person name="Keki Z."/>
            <person name="Toumi M."/>
            <person name="Toth E."/>
        </authorList>
    </citation>
    <scope>NUCLEOTIDE SEQUENCE [LARGE SCALE GENOMIC DNA]</scope>
    <source>
        <strain evidence="5 6">MG-N-17</strain>
    </source>
</reference>
<dbReference type="PROSITE" id="PS01124">
    <property type="entry name" value="HTH_ARAC_FAMILY_2"/>
    <property type="match status" value="1"/>
</dbReference>
<dbReference type="InterPro" id="IPR050204">
    <property type="entry name" value="AraC_XylS_family_regulators"/>
</dbReference>
<keyword evidence="1" id="KW-0805">Transcription regulation</keyword>
<sequence>MGILDCPRFSLCLAGEAKYQVMRDGVLSVVTLRRGEAIVVAPNCVMEPHADGNYLALGVVFSGELTRFLLARKKRGEGKVAHRFLLAHHSRATMDEELRFFFEALERGGSRNVDDRYLCRLLQLVLIKARELMDQEPAAGTGVRRAHFTWRAACHYVQEHLAQGIGRADVAAFLRLHPNHVSRLFSEFSGGSFNAYLLKARLQRAQGLLRDPSMNVGQVARACGFAEANYFIRCYRKVFGVTPGRGRGRVIEVK</sequence>
<keyword evidence="2" id="KW-0238">DNA-binding</keyword>
<dbReference type="OrthoDB" id="187430at2"/>